<proteinExistence type="inferred from homology"/>
<dbReference type="InterPro" id="IPR003500">
    <property type="entry name" value="RpiB_LacA_LacB"/>
</dbReference>
<feature type="binding site" evidence="2">
    <location>
        <position position="139"/>
    </location>
    <ligand>
        <name>D-ribulose 5-phosphate</name>
        <dbReference type="ChEBI" id="CHEBI:58121"/>
    </ligand>
</feature>
<accession>A0A0S1STY0</accession>
<dbReference type="GO" id="GO:0019316">
    <property type="term" value="P:D-allose catabolic process"/>
    <property type="evidence" value="ECO:0007669"/>
    <property type="project" value="TreeGrafter"/>
</dbReference>
<dbReference type="NCBIfam" id="NF004051">
    <property type="entry name" value="PRK05571.1"/>
    <property type="match status" value="1"/>
</dbReference>
<dbReference type="InterPro" id="IPR036569">
    <property type="entry name" value="RpiB_LacA_LacB_sf"/>
</dbReference>
<evidence type="ECO:0000313" key="3">
    <source>
        <dbReference type="EMBL" id="ALM12749.1"/>
    </source>
</evidence>
<accession>A0A0S1S9Z3</accession>
<evidence type="ECO:0000313" key="4">
    <source>
        <dbReference type="Proteomes" id="UP000069135"/>
    </source>
</evidence>
<feature type="binding site" evidence="2">
    <location>
        <position position="102"/>
    </location>
    <ligand>
        <name>D-ribulose 5-phosphate</name>
        <dbReference type="ChEBI" id="CHEBI:58121"/>
    </ligand>
</feature>
<comment type="similarity">
    <text evidence="1">Belongs to the LacAB/RpiB family.</text>
</comment>
<dbReference type="NCBIfam" id="TIGR00689">
    <property type="entry name" value="rpiB_lacA_lacB"/>
    <property type="match status" value="1"/>
</dbReference>
<keyword evidence="3" id="KW-0413">Isomerase</keyword>
<feature type="binding site" evidence="2">
    <location>
        <position position="112"/>
    </location>
    <ligand>
        <name>D-ribulose 5-phosphate</name>
        <dbReference type="ChEBI" id="CHEBI:58121"/>
    </ligand>
</feature>
<dbReference type="STRING" id="1735162.PeribacterB2_0045"/>
<dbReference type="Proteomes" id="UP000069135">
    <property type="component" value="Chromosome"/>
</dbReference>
<dbReference type="Pfam" id="PF02502">
    <property type="entry name" value="LacAB_rpiB"/>
    <property type="match status" value="1"/>
</dbReference>
<dbReference type="KEGG" id="prf:PeribacterA2_0045"/>
<dbReference type="AlphaFoldDB" id="A0A0S1SL08"/>
<feature type="binding site" evidence="2">
    <location>
        <begin position="69"/>
        <end position="73"/>
    </location>
    <ligand>
        <name>D-ribulose 5-phosphate</name>
        <dbReference type="ChEBI" id="CHEBI:58121"/>
    </ligand>
</feature>
<dbReference type="PIRSF" id="PIRSF005384">
    <property type="entry name" value="RpiB_LacA_B"/>
    <property type="match status" value="1"/>
</dbReference>
<reference evidence="4" key="1">
    <citation type="submission" date="2015-10" db="EMBL/GenBank/DDBJ databases">
        <title>Analysis of five complete genome sequences for members of the class Peribacteria in the recently recognized Peregrinibacteria bacterial phylum.</title>
        <authorList>
            <person name="Anantharaman K."/>
            <person name="Brown C.T."/>
            <person name="Burstein D."/>
            <person name="Castelle C.J."/>
            <person name="Probst A.J."/>
            <person name="Thomas B.C."/>
            <person name="Williams K.H."/>
            <person name="Banfield J.F."/>
        </authorList>
    </citation>
    <scope>NUCLEOTIDE SEQUENCE [LARGE SCALE GENOMIC DNA]</scope>
</reference>
<dbReference type="SUPFAM" id="SSF89623">
    <property type="entry name" value="Ribose/Galactose isomerase RpiB/AlsB"/>
    <property type="match status" value="1"/>
</dbReference>
<dbReference type="Gene3D" id="3.40.1400.10">
    <property type="entry name" value="Sugar-phosphate isomerase, RpiB/LacA/LacB"/>
    <property type="match status" value="1"/>
</dbReference>
<organism evidence="3 4">
    <name type="scientific">Candidatus Peribacter riflensis</name>
    <dbReference type="NCBI Taxonomy" id="1735162"/>
    <lineage>
        <taxon>Bacteria</taxon>
        <taxon>Candidatus Peregrinibacteriota</taxon>
        <taxon>Candidatus Peribacteria</taxon>
        <taxon>Candidatus Peribacterales</taxon>
        <taxon>Candidatus Peribacteraceae</taxon>
        <taxon>Candidatus Peribacter</taxon>
    </lineage>
</organism>
<feature type="binding site" evidence="2">
    <location>
        <position position="135"/>
    </location>
    <ligand>
        <name>D-ribulose 5-phosphate</name>
        <dbReference type="ChEBI" id="CHEBI:58121"/>
    </ligand>
</feature>
<evidence type="ECO:0000256" key="2">
    <source>
        <dbReference type="PIRSR" id="PIRSR005384-2"/>
    </source>
</evidence>
<gene>
    <name evidence="3" type="ORF">PeribacterD1_0045</name>
</gene>
<dbReference type="GO" id="GO:0009052">
    <property type="term" value="P:pentose-phosphate shunt, non-oxidative branch"/>
    <property type="evidence" value="ECO:0007669"/>
    <property type="project" value="TreeGrafter"/>
</dbReference>
<reference evidence="3 4" key="2">
    <citation type="journal article" date="2016" name="PeerJ">
        <title>Analysis of five complete genome sequences for members of the class Peribacteria in the recently recognized Peregrinibacteria bacterial phylum.</title>
        <authorList>
            <person name="Anantharaman K."/>
            <person name="Brown C.T."/>
            <person name="Burstein D."/>
            <person name="Castelle C.J."/>
            <person name="Probst A.J."/>
            <person name="Thomas B.C."/>
            <person name="Williams K.H."/>
            <person name="Banfield J.F."/>
        </authorList>
    </citation>
    <scope>NUCLEOTIDE SEQUENCE [LARGE SCALE GENOMIC DNA]</scope>
    <source>
        <strain evidence="3">RIFOXYD1_FULL_PER-ii_59_16</strain>
    </source>
</reference>
<accession>A0A0S1SL08</accession>
<evidence type="ECO:0000256" key="1">
    <source>
        <dbReference type="ARBA" id="ARBA00008754"/>
    </source>
</evidence>
<dbReference type="PANTHER" id="PTHR30345:SF0">
    <property type="entry name" value="DNA DAMAGE-REPAIR_TOLERATION PROTEIN DRT102"/>
    <property type="match status" value="1"/>
</dbReference>
<dbReference type="EMBL" id="CP013065">
    <property type="protein sequence ID" value="ALM12749.1"/>
    <property type="molecule type" value="Genomic_DNA"/>
</dbReference>
<accession>A0A0S1SMU4</accession>
<dbReference type="GO" id="GO:0004751">
    <property type="term" value="F:ribose-5-phosphate isomerase activity"/>
    <property type="evidence" value="ECO:0007669"/>
    <property type="project" value="TreeGrafter"/>
</dbReference>
<feature type="binding site" evidence="2">
    <location>
        <begin position="12"/>
        <end position="13"/>
    </location>
    <ligand>
        <name>D-ribulose 5-phosphate</name>
        <dbReference type="ChEBI" id="CHEBI:58121"/>
    </ligand>
</feature>
<dbReference type="PANTHER" id="PTHR30345">
    <property type="entry name" value="RIBOSE-5-PHOSPHATE ISOMERASE B"/>
    <property type="match status" value="1"/>
</dbReference>
<protein>
    <submittedName>
        <fullName evidence="3">Sugar-phosphate isomerase, RpiB/LacA/LacB family</fullName>
    </submittedName>
</protein>
<name>A0A0S1SL08_9BACT</name>
<accession>A0A0S1SMX7</accession>
<dbReference type="PATRIC" id="fig|1735161.3.peg.45"/>
<sequence length="145" mass="15652">MQLPPRIVLAADHAGFPLKEAVKKHLMQQGVDVVDVGTFSEESVDYPAIIRKGCAAALEQQTFAIIFGGSGNGEAMAANKVRGIRAALVYSDETATLARSHNDANVMSLGGRLTTPKDALRFVDLFLQTDFEGGRHLKRVQDLEA</sequence>